<evidence type="ECO:0000313" key="3">
    <source>
        <dbReference type="Proteomes" id="UP000824998"/>
    </source>
</evidence>
<feature type="region of interest" description="Disordered" evidence="1">
    <location>
        <begin position="60"/>
        <end position="92"/>
    </location>
</feature>
<dbReference type="Proteomes" id="UP000824998">
    <property type="component" value="Unassembled WGS sequence"/>
</dbReference>
<evidence type="ECO:0000313" key="2">
    <source>
        <dbReference type="EMBL" id="KAG9235444.1"/>
    </source>
</evidence>
<evidence type="ECO:0000256" key="1">
    <source>
        <dbReference type="SAM" id="MobiDB-lite"/>
    </source>
</evidence>
<keyword evidence="3" id="KW-1185">Reference proteome</keyword>
<sequence>MTASLKTKGEIFGIGAELVETIPGPKFRKFEAGLANPEETRYPNFPRRDVNDSYLITEHQDDPRANLDLGSNPGWTSQDTTYPKIPEGGQTLDAESPHDVFFTWREKTLRLGYVNSRSSKANNRDELDGLEHEMPYHLSKKFSCHDGLDGLWKPLNISRPGSTIEDARIQEKVPTEFTIINTVTDNKEIWHMVKVKPHILYPISSGAFEQQLVENVTTCGDYEPRDSAFPGLFNNQNHQSNAEKKLHSKMNRQTQVLGAQLFNDGQERVGDEVAVPEKTLAALVGLENMEDDTAPLDIDDHLSREIPKKVDEWTLSRFNRPNENRKESRLVYEVVMDENFKVNYFASCRLAAIKENAEKMGLIEARQQEDTVLECAHHHDCGDEELDNQPDSQPCSTVLVEVDPTPVWDENDSIHVVQRWSTWSDVSSDDDGPFSLEKHLLPSKVSKVTIPSPISSLQPDAYNLLAPPQKMNMEVGSPLLTIIGTLASTVEKFTKTIMKFTVVVSKKGKTAKEKLQYHTAAKKGICDDLTSLNQQVVAVNGEIVFKEVPFEALTTLRVLGSFDALCSCVEELAHALMGYSGSKASVACMGSRNKILEESLVKVQKNMTRLINGIDRRLLLQSIEELKKDEGRRVFERSAAAENYNFNKKLSHRQKQLVNGGIRNLDIELHEVRGQLEALRRQGARVKSTNSIDLLTQAQQTISAIVQNKTFLINRVHETNLMMFWGAFSSSRSKKRFYDRDHDV</sequence>
<dbReference type="AlphaFoldDB" id="A0A9P7YKD5"/>
<gene>
    <name evidence="2" type="ORF">BJ875DRAFT_542147</name>
</gene>
<protein>
    <submittedName>
        <fullName evidence="2">Uncharacterized protein</fullName>
    </submittedName>
</protein>
<proteinExistence type="predicted"/>
<accession>A0A9P7YKD5</accession>
<dbReference type="EMBL" id="MU251432">
    <property type="protein sequence ID" value="KAG9235444.1"/>
    <property type="molecule type" value="Genomic_DNA"/>
</dbReference>
<organism evidence="2 3">
    <name type="scientific">Amylocarpus encephaloides</name>
    <dbReference type="NCBI Taxonomy" id="45428"/>
    <lineage>
        <taxon>Eukaryota</taxon>
        <taxon>Fungi</taxon>
        <taxon>Dikarya</taxon>
        <taxon>Ascomycota</taxon>
        <taxon>Pezizomycotina</taxon>
        <taxon>Leotiomycetes</taxon>
        <taxon>Helotiales</taxon>
        <taxon>Helotiales incertae sedis</taxon>
        <taxon>Amylocarpus</taxon>
    </lineage>
</organism>
<name>A0A9P7YKD5_9HELO</name>
<reference evidence="2" key="1">
    <citation type="journal article" date="2021" name="IMA Fungus">
        <title>Genomic characterization of three marine fungi, including Emericellopsis atlantica sp. nov. with signatures of a generalist lifestyle and marine biomass degradation.</title>
        <authorList>
            <person name="Hagestad O.C."/>
            <person name="Hou L."/>
            <person name="Andersen J.H."/>
            <person name="Hansen E.H."/>
            <person name="Altermark B."/>
            <person name="Li C."/>
            <person name="Kuhnert E."/>
            <person name="Cox R.J."/>
            <person name="Crous P.W."/>
            <person name="Spatafora J.W."/>
            <person name="Lail K."/>
            <person name="Amirebrahimi M."/>
            <person name="Lipzen A."/>
            <person name="Pangilinan J."/>
            <person name="Andreopoulos W."/>
            <person name="Hayes R.D."/>
            <person name="Ng V."/>
            <person name="Grigoriev I.V."/>
            <person name="Jackson S.A."/>
            <person name="Sutton T.D.S."/>
            <person name="Dobson A.D.W."/>
            <person name="Rama T."/>
        </authorList>
    </citation>
    <scope>NUCLEOTIDE SEQUENCE</scope>
    <source>
        <strain evidence="2">TRa018bII</strain>
    </source>
</reference>
<comment type="caution">
    <text evidence="2">The sequence shown here is derived from an EMBL/GenBank/DDBJ whole genome shotgun (WGS) entry which is preliminary data.</text>
</comment>